<sequence length="342" mass="37195">MGEGNTPLIKSREIGRQLGLKNLYFKLETVSPTGSYKDRFAAFAISHMFMEGKKLCIATSSGNTGAALSAYCATAKIRCVIAVVDGITQAKTQQMLSYGAELYEIKNFGKDPQVTENTFELIRKQGESENASLQISAYKFSPIGMTGVQSIAFELEEQLQTINHIFCPAGGGGLTLSVARGFEILLKLKKIEHFPRIHCVQPLGNDTMASAIRKELSGGKEVQCETEISGLQVPNLLDADDVINHLKTRNGMGHLVHDELVFTVQKKLASEEGIFSEPAGATALAGLYEAVKREEVDADDHIVCLVTGSGFKDTVSLGKMASSGKHKRMEHDQFSTELNNLC</sequence>
<dbReference type="AlphaFoldDB" id="A0A381RV94"/>
<dbReference type="GO" id="GO:0006567">
    <property type="term" value="P:L-threonine catabolic process"/>
    <property type="evidence" value="ECO:0007669"/>
    <property type="project" value="TreeGrafter"/>
</dbReference>
<dbReference type="Pfam" id="PF00291">
    <property type="entry name" value="PALP"/>
    <property type="match status" value="1"/>
</dbReference>
<comment type="cofactor">
    <cofactor evidence="1">
        <name>pyridoxal 5'-phosphate</name>
        <dbReference type="ChEBI" id="CHEBI:597326"/>
    </cofactor>
</comment>
<protein>
    <recommendedName>
        <fullName evidence="4">Tryptophan synthase beta chain-like PALP domain-containing protein</fullName>
    </recommendedName>
</protein>
<dbReference type="InterPro" id="IPR001926">
    <property type="entry name" value="TrpB-like_PALP"/>
</dbReference>
<dbReference type="SUPFAM" id="SSF53686">
    <property type="entry name" value="Tryptophan synthase beta subunit-like PLP-dependent enzymes"/>
    <property type="match status" value="1"/>
</dbReference>
<evidence type="ECO:0000256" key="3">
    <source>
        <dbReference type="ARBA" id="ARBA00023239"/>
    </source>
</evidence>
<dbReference type="EMBL" id="UINC01002356">
    <property type="protein sequence ID" value="SUZ95802.1"/>
    <property type="molecule type" value="Genomic_DNA"/>
</dbReference>
<reference evidence="5" key="1">
    <citation type="submission" date="2018-05" db="EMBL/GenBank/DDBJ databases">
        <authorList>
            <person name="Lanie J.A."/>
            <person name="Ng W.-L."/>
            <person name="Kazmierczak K.M."/>
            <person name="Andrzejewski T.M."/>
            <person name="Davidsen T.M."/>
            <person name="Wayne K.J."/>
            <person name="Tettelin H."/>
            <person name="Glass J.I."/>
            <person name="Rusch D."/>
            <person name="Podicherti R."/>
            <person name="Tsui H.-C.T."/>
            <person name="Winkler M.E."/>
        </authorList>
    </citation>
    <scope>NUCLEOTIDE SEQUENCE</scope>
</reference>
<dbReference type="Gene3D" id="3.40.50.1100">
    <property type="match status" value="2"/>
</dbReference>
<gene>
    <name evidence="5" type="ORF">METZ01_LOCUS48656</name>
</gene>
<dbReference type="PANTHER" id="PTHR48078">
    <property type="entry name" value="THREONINE DEHYDRATASE, MITOCHONDRIAL-RELATED"/>
    <property type="match status" value="1"/>
</dbReference>
<organism evidence="5">
    <name type="scientific">marine metagenome</name>
    <dbReference type="NCBI Taxonomy" id="408172"/>
    <lineage>
        <taxon>unclassified sequences</taxon>
        <taxon>metagenomes</taxon>
        <taxon>ecological metagenomes</taxon>
    </lineage>
</organism>
<dbReference type="GO" id="GO:0009097">
    <property type="term" value="P:isoleucine biosynthetic process"/>
    <property type="evidence" value="ECO:0007669"/>
    <property type="project" value="TreeGrafter"/>
</dbReference>
<evidence type="ECO:0000259" key="4">
    <source>
        <dbReference type="Pfam" id="PF00291"/>
    </source>
</evidence>
<keyword evidence="3" id="KW-0456">Lyase</keyword>
<keyword evidence="2" id="KW-0663">Pyridoxal phosphate</keyword>
<dbReference type="InterPro" id="IPR036052">
    <property type="entry name" value="TrpB-like_PALP_sf"/>
</dbReference>
<dbReference type="InterPro" id="IPR050147">
    <property type="entry name" value="Ser/Thr_Dehydratase"/>
</dbReference>
<evidence type="ECO:0000256" key="1">
    <source>
        <dbReference type="ARBA" id="ARBA00001933"/>
    </source>
</evidence>
<evidence type="ECO:0000313" key="5">
    <source>
        <dbReference type="EMBL" id="SUZ95802.1"/>
    </source>
</evidence>
<evidence type="ECO:0000256" key="2">
    <source>
        <dbReference type="ARBA" id="ARBA00022898"/>
    </source>
</evidence>
<dbReference type="GO" id="GO:0003941">
    <property type="term" value="F:L-serine ammonia-lyase activity"/>
    <property type="evidence" value="ECO:0007669"/>
    <property type="project" value="TreeGrafter"/>
</dbReference>
<feature type="domain" description="Tryptophan synthase beta chain-like PALP" evidence="4">
    <location>
        <begin position="2"/>
        <end position="308"/>
    </location>
</feature>
<dbReference type="PANTHER" id="PTHR48078:SF6">
    <property type="entry name" value="L-THREONINE DEHYDRATASE CATABOLIC TDCB"/>
    <property type="match status" value="1"/>
</dbReference>
<dbReference type="GO" id="GO:0004794">
    <property type="term" value="F:threonine deaminase activity"/>
    <property type="evidence" value="ECO:0007669"/>
    <property type="project" value="TreeGrafter"/>
</dbReference>
<accession>A0A381RV94</accession>
<proteinExistence type="predicted"/>
<dbReference type="GO" id="GO:0006565">
    <property type="term" value="P:L-serine catabolic process"/>
    <property type="evidence" value="ECO:0007669"/>
    <property type="project" value="TreeGrafter"/>
</dbReference>
<name>A0A381RV94_9ZZZZ</name>